<dbReference type="AlphaFoldDB" id="A0A316HV70"/>
<gene>
    <name evidence="2" type="ORF">C8D88_107264</name>
</gene>
<organism evidence="2 3">
    <name type="scientific">Lentzea atacamensis</name>
    <dbReference type="NCBI Taxonomy" id="531938"/>
    <lineage>
        <taxon>Bacteria</taxon>
        <taxon>Bacillati</taxon>
        <taxon>Actinomycetota</taxon>
        <taxon>Actinomycetes</taxon>
        <taxon>Pseudonocardiales</taxon>
        <taxon>Pseudonocardiaceae</taxon>
        <taxon>Lentzea</taxon>
    </lineage>
</organism>
<accession>A0A316HV70</accession>
<comment type="caution">
    <text evidence="2">The sequence shown here is derived from an EMBL/GenBank/DDBJ whole genome shotgun (WGS) entry which is preliminary data.</text>
</comment>
<evidence type="ECO:0000256" key="1">
    <source>
        <dbReference type="SAM" id="SignalP"/>
    </source>
</evidence>
<proteinExistence type="predicted"/>
<feature type="chain" id="PRO_5016450971" description="Cellulase (Glycosyl hydrolase family 5)" evidence="1">
    <location>
        <begin position="28"/>
        <end position="692"/>
    </location>
</feature>
<protein>
    <recommendedName>
        <fullName evidence="4">Cellulase (Glycosyl hydrolase family 5)</fullName>
    </recommendedName>
</protein>
<dbReference type="SUPFAM" id="SSF51445">
    <property type="entry name" value="(Trans)glycosidases"/>
    <property type="match status" value="1"/>
</dbReference>
<evidence type="ECO:0000313" key="3">
    <source>
        <dbReference type="Proteomes" id="UP000246005"/>
    </source>
</evidence>
<dbReference type="InterPro" id="IPR017853">
    <property type="entry name" value="GH"/>
</dbReference>
<feature type="signal peptide" evidence="1">
    <location>
        <begin position="1"/>
        <end position="27"/>
    </location>
</feature>
<dbReference type="EMBL" id="QGHB01000007">
    <property type="protein sequence ID" value="PWK85057.1"/>
    <property type="molecule type" value="Genomic_DNA"/>
</dbReference>
<keyword evidence="1" id="KW-0732">Signal</keyword>
<sequence length="692" mass="74030">MECMSTWGKAIVLAFALLATLVAPAHASNQISVSAAEVTLPPGQNTASVGVSWHTDGNQTVQIWIRETGKAAKLWRHEVNGSATWPYLHAGTTTTFELRGGPNFATVLGTTSSTGRLPGRLSADRTHLALAPGTTGTIDLSWATELSDAQVWVSHNGNPQKLYAQGPSGTGRITWISRGTTVFTLWSGTGQEHLLDTLVVTADSGATASFDRPVVVDPDGNGIATVRWTGGEARLVNDDGTETVLSGGSAAISTRGADRKVVRVYEGGQVVTHASVTILRDGRGWAGFNYLPEHEKRYQEYFDDAVWPQVRAQVAHDFDVMAATGGTVARIVLWPEKSTNAAAQARNLADLAGIAKQRGIRLVVAFANSWLTNPNWDDTADSRKKWAEFAITSANWMNTYITALEPGGAVLYYDLQNETSGVRGNQSNLQSAYVAMVYDRTAAPRGKRGVSVMHASTDGADLAAALVGKPMDFVDVHGYGNLDLLDGAVRGLREKFPASAVIVGEIGKSAPGEQQEREQADYTGQTLQTTDGLQVPITMAWELYDDPRTPPHPNSIAFGYLARDRAKPGFGVLCSRWSLVPDCGAPREATSAQPTTLELSATVPVRPGTLAPNAILRGNGTARLVITELDPAGREVASTLTEPVAIGTAGLNYLRHQQSDVRLRDETRSVRIAVRAEGSTRLQVDALTASVR</sequence>
<evidence type="ECO:0000313" key="2">
    <source>
        <dbReference type="EMBL" id="PWK85057.1"/>
    </source>
</evidence>
<dbReference type="Gene3D" id="3.20.20.80">
    <property type="entry name" value="Glycosidases"/>
    <property type="match status" value="1"/>
</dbReference>
<dbReference type="Proteomes" id="UP000246005">
    <property type="component" value="Unassembled WGS sequence"/>
</dbReference>
<name>A0A316HV70_9PSEU</name>
<evidence type="ECO:0008006" key="4">
    <source>
        <dbReference type="Google" id="ProtNLM"/>
    </source>
</evidence>
<reference evidence="2 3" key="1">
    <citation type="submission" date="2018-05" db="EMBL/GenBank/DDBJ databases">
        <title>Genomic Encyclopedia of Type Strains, Phase IV (KMG-IV): sequencing the most valuable type-strain genomes for metagenomic binning, comparative biology and taxonomic classification.</title>
        <authorList>
            <person name="Goeker M."/>
        </authorList>
    </citation>
    <scope>NUCLEOTIDE SEQUENCE [LARGE SCALE GENOMIC DNA]</scope>
    <source>
        <strain evidence="2 3">DSM 45480</strain>
    </source>
</reference>